<evidence type="ECO:0000256" key="4">
    <source>
        <dbReference type="SAM" id="Phobius"/>
    </source>
</evidence>
<dbReference type="Gene3D" id="4.10.240.10">
    <property type="entry name" value="Zn(2)-C6 fungal-type DNA-binding domain"/>
    <property type="match status" value="1"/>
</dbReference>
<keyword evidence="2" id="KW-0539">Nucleus</keyword>
<dbReference type="PANTHER" id="PTHR47785">
    <property type="entry name" value="ZN(II)2CYS6 TRANSCRIPTION FACTOR (EUROFUNG)-RELATED-RELATED"/>
    <property type="match status" value="1"/>
</dbReference>
<dbReference type="Pfam" id="PF04082">
    <property type="entry name" value="Fungal_trans"/>
    <property type="match status" value="1"/>
</dbReference>
<dbReference type="InterPro" id="IPR053181">
    <property type="entry name" value="EcdB-like_regulator"/>
</dbReference>
<dbReference type="SUPFAM" id="SSF57701">
    <property type="entry name" value="Zn2/Cys6 DNA-binding domain"/>
    <property type="match status" value="1"/>
</dbReference>
<name>A0A6A6ZGB2_9PLEO</name>
<dbReference type="EMBL" id="MU006242">
    <property type="protein sequence ID" value="KAF2820060.1"/>
    <property type="molecule type" value="Genomic_DNA"/>
</dbReference>
<feature type="compositionally biased region" description="Polar residues" evidence="3">
    <location>
        <begin position="16"/>
        <end position="29"/>
    </location>
</feature>
<feature type="region of interest" description="Disordered" evidence="3">
    <location>
        <begin position="1"/>
        <end position="37"/>
    </location>
</feature>
<evidence type="ECO:0000259" key="5">
    <source>
        <dbReference type="PROSITE" id="PS50048"/>
    </source>
</evidence>
<feature type="region of interest" description="Disordered" evidence="3">
    <location>
        <begin position="636"/>
        <end position="665"/>
    </location>
</feature>
<dbReference type="GO" id="GO:0006351">
    <property type="term" value="P:DNA-templated transcription"/>
    <property type="evidence" value="ECO:0007669"/>
    <property type="project" value="InterPro"/>
</dbReference>
<dbReference type="InterPro" id="IPR036864">
    <property type="entry name" value="Zn2-C6_fun-type_DNA-bd_sf"/>
</dbReference>
<dbReference type="PROSITE" id="PS00463">
    <property type="entry name" value="ZN2_CY6_FUNGAL_1"/>
    <property type="match status" value="1"/>
</dbReference>
<evidence type="ECO:0000256" key="2">
    <source>
        <dbReference type="ARBA" id="ARBA00023242"/>
    </source>
</evidence>
<protein>
    <recommendedName>
        <fullName evidence="5">Zn(2)-C6 fungal-type domain-containing protein</fullName>
    </recommendedName>
</protein>
<sequence>MAEKRKHKDPPRSDQSRLSNGSPTPTSPQDAPGTVENYPRKRIAIACNVCRFRKTRCDAQKPSCGFCTDLGIECTYRKPTVGDRAKLPGTPSEALATMERRLSQLEAKIEYTQQMMQNSVMLSPNASGHSEVLPTRMPRSRESSIHSRMADQINNATVSLPSVGTPVAYDFAYRQTSTEGMTPRPSLTTFRAPPYVHVDSWDYTADFYDDEILAGEQLADQCDEVMSHPVDLSRRTCRRLQQSFVENFLTWTPIFDQRACVSALDQAEKGAFSYSDASTCLAFMILALGALSEDRNEGTHNLTPGLEYFARGIQILERLSLRTGSLTTLQCRVLQASYFKFAIRPLQTWNSITQASRDCMHILSSKSMLRMSHGEQEAFNRAFWACSTIIHEIEATIKMHPIGLRHFHDLVPLPQFEEEDSGFYFFLAQISLRKFLTQTLEVVGYLVGRVVFAPVVTGELCKQVREWYDHLPHVVRFPLDSTPLFDSRKSFLRGQYIALHVVLGWPSVLELMKQGDSDATHQDQETLLVTRDQAQDCLRSSALFLSIADEQLMGRKMGTHFTLYATFATFATLIIAFQSPHLAFAEETRQEQHIRNGYEALRPWAHLPLIRRGLERARILMQRAGLAHVYQAHADDSPEPMSGISPVTLSGHDWRSPQNNMAARA</sequence>
<gene>
    <name evidence="6" type="ORF">CC86DRAFT_471706</name>
</gene>
<feature type="domain" description="Zn(2)-C6 fungal-type" evidence="5">
    <location>
        <begin position="46"/>
        <end position="76"/>
    </location>
</feature>
<evidence type="ECO:0000256" key="3">
    <source>
        <dbReference type="SAM" id="MobiDB-lite"/>
    </source>
</evidence>
<dbReference type="Proteomes" id="UP000799424">
    <property type="component" value="Unassembled WGS sequence"/>
</dbReference>
<accession>A0A6A6ZGB2</accession>
<keyword evidence="7" id="KW-1185">Reference proteome</keyword>
<dbReference type="InterPro" id="IPR001138">
    <property type="entry name" value="Zn2Cys6_DnaBD"/>
</dbReference>
<evidence type="ECO:0000313" key="7">
    <source>
        <dbReference type="Proteomes" id="UP000799424"/>
    </source>
</evidence>
<reference evidence="6" key="1">
    <citation type="journal article" date="2020" name="Stud. Mycol.">
        <title>101 Dothideomycetes genomes: a test case for predicting lifestyles and emergence of pathogens.</title>
        <authorList>
            <person name="Haridas S."/>
            <person name="Albert R."/>
            <person name="Binder M."/>
            <person name="Bloem J."/>
            <person name="Labutti K."/>
            <person name="Salamov A."/>
            <person name="Andreopoulos B."/>
            <person name="Baker S."/>
            <person name="Barry K."/>
            <person name="Bills G."/>
            <person name="Bluhm B."/>
            <person name="Cannon C."/>
            <person name="Castanera R."/>
            <person name="Culley D."/>
            <person name="Daum C."/>
            <person name="Ezra D."/>
            <person name="Gonzalez J."/>
            <person name="Henrissat B."/>
            <person name="Kuo A."/>
            <person name="Liang C."/>
            <person name="Lipzen A."/>
            <person name="Lutzoni F."/>
            <person name="Magnuson J."/>
            <person name="Mondo S."/>
            <person name="Nolan M."/>
            <person name="Ohm R."/>
            <person name="Pangilinan J."/>
            <person name="Park H.-J."/>
            <person name="Ramirez L."/>
            <person name="Alfaro M."/>
            <person name="Sun H."/>
            <person name="Tritt A."/>
            <person name="Yoshinaga Y."/>
            <person name="Zwiers L.-H."/>
            <person name="Turgeon B."/>
            <person name="Goodwin S."/>
            <person name="Spatafora J."/>
            <person name="Crous P."/>
            <person name="Grigoriev I."/>
        </authorList>
    </citation>
    <scope>NUCLEOTIDE SEQUENCE</scope>
    <source>
        <strain evidence="6">CBS 113818</strain>
    </source>
</reference>
<feature type="transmembrane region" description="Helical" evidence="4">
    <location>
        <begin position="561"/>
        <end position="579"/>
    </location>
</feature>
<dbReference type="CDD" id="cd12148">
    <property type="entry name" value="fungal_TF_MHR"/>
    <property type="match status" value="1"/>
</dbReference>
<keyword evidence="4" id="KW-0812">Transmembrane</keyword>
<feature type="compositionally biased region" description="Polar residues" evidence="3">
    <location>
        <begin position="656"/>
        <end position="665"/>
    </location>
</feature>
<dbReference type="SMART" id="SM00066">
    <property type="entry name" value="GAL4"/>
    <property type="match status" value="1"/>
</dbReference>
<keyword evidence="1" id="KW-0479">Metal-binding</keyword>
<dbReference type="GO" id="GO:0000981">
    <property type="term" value="F:DNA-binding transcription factor activity, RNA polymerase II-specific"/>
    <property type="evidence" value="ECO:0007669"/>
    <property type="project" value="InterPro"/>
</dbReference>
<dbReference type="PROSITE" id="PS50048">
    <property type="entry name" value="ZN2_CY6_FUNGAL_2"/>
    <property type="match status" value="1"/>
</dbReference>
<evidence type="ECO:0000256" key="1">
    <source>
        <dbReference type="ARBA" id="ARBA00022723"/>
    </source>
</evidence>
<dbReference type="OrthoDB" id="4685598at2759"/>
<dbReference type="Pfam" id="PF00172">
    <property type="entry name" value="Zn_clus"/>
    <property type="match status" value="1"/>
</dbReference>
<dbReference type="CDD" id="cd00067">
    <property type="entry name" value="GAL4"/>
    <property type="match status" value="1"/>
</dbReference>
<dbReference type="GO" id="GO:0003677">
    <property type="term" value="F:DNA binding"/>
    <property type="evidence" value="ECO:0007669"/>
    <property type="project" value="InterPro"/>
</dbReference>
<keyword evidence="4" id="KW-0472">Membrane</keyword>
<proteinExistence type="predicted"/>
<evidence type="ECO:0000313" key="6">
    <source>
        <dbReference type="EMBL" id="KAF2820060.1"/>
    </source>
</evidence>
<dbReference type="InterPro" id="IPR007219">
    <property type="entry name" value="XnlR_reg_dom"/>
</dbReference>
<dbReference type="AlphaFoldDB" id="A0A6A6ZGB2"/>
<dbReference type="PANTHER" id="PTHR47785:SF6">
    <property type="entry name" value="ZN(II)2CYS6 TRANSCRIPTION FACTOR (EUROFUNG)"/>
    <property type="match status" value="1"/>
</dbReference>
<dbReference type="GO" id="GO:0008270">
    <property type="term" value="F:zinc ion binding"/>
    <property type="evidence" value="ECO:0007669"/>
    <property type="project" value="InterPro"/>
</dbReference>
<keyword evidence="4" id="KW-1133">Transmembrane helix</keyword>
<organism evidence="6 7">
    <name type="scientific">Ophiobolus disseminans</name>
    <dbReference type="NCBI Taxonomy" id="1469910"/>
    <lineage>
        <taxon>Eukaryota</taxon>
        <taxon>Fungi</taxon>
        <taxon>Dikarya</taxon>
        <taxon>Ascomycota</taxon>
        <taxon>Pezizomycotina</taxon>
        <taxon>Dothideomycetes</taxon>
        <taxon>Pleosporomycetidae</taxon>
        <taxon>Pleosporales</taxon>
        <taxon>Pleosporineae</taxon>
        <taxon>Phaeosphaeriaceae</taxon>
        <taxon>Ophiobolus</taxon>
    </lineage>
</organism>